<dbReference type="GeneID" id="81405973"/>
<gene>
    <name evidence="1" type="ORF">N7515_006059</name>
</gene>
<keyword evidence="2" id="KW-1185">Reference proteome</keyword>
<reference evidence="1" key="1">
    <citation type="submission" date="2022-11" db="EMBL/GenBank/DDBJ databases">
        <authorList>
            <person name="Petersen C."/>
        </authorList>
    </citation>
    <scope>NUCLEOTIDE SEQUENCE</scope>
    <source>
        <strain evidence="1">IBT 22155</strain>
    </source>
</reference>
<evidence type="ECO:0000313" key="1">
    <source>
        <dbReference type="EMBL" id="KAJ5130020.1"/>
    </source>
</evidence>
<protein>
    <submittedName>
        <fullName evidence="1">Uncharacterized protein</fullName>
    </submittedName>
</protein>
<reference evidence="1" key="2">
    <citation type="journal article" date="2023" name="IMA Fungus">
        <title>Comparative genomic study of the Penicillium genus elucidates a diverse pangenome and 15 lateral gene transfer events.</title>
        <authorList>
            <person name="Petersen C."/>
            <person name="Sorensen T."/>
            <person name="Nielsen M.R."/>
            <person name="Sondergaard T.E."/>
            <person name="Sorensen J.L."/>
            <person name="Fitzpatrick D.A."/>
            <person name="Frisvad J.C."/>
            <person name="Nielsen K.L."/>
        </authorList>
    </citation>
    <scope>NUCLEOTIDE SEQUENCE</scope>
    <source>
        <strain evidence="1">IBT 22155</strain>
    </source>
</reference>
<organism evidence="1 2">
    <name type="scientific">Penicillium bovifimosum</name>
    <dbReference type="NCBI Taxonomy" id="126998"/>
    <lineage>
        <taxon>Eukaryota</taxon>
        <taxon>Fungi</taxon>
        <taxon>Dikarya</taxon>
        <taxon>Ascomycota</taxon>
        <taxon>Pezizomycotina</taxon>
        <taxon>Eurotiomycetes</taxon>
        <taxon>Eurotiomycetidae</taxon>
        <taxon>Eurotiales</taxon>
        <taxon>Aspergillaceae</taxon>
        <taxon>Penicillium</taxon>
    </lineage>
</organism>
<name>A0A9W9GTW7_9EURO</name>
<proteinExistence type="predicted"/>
<dbReference type="EMBL" id="JAPQKL010000005">
    <property type="protein sequence ID" value="KAJ5130020.1"/>
    <property type="molecule type" value="Genomic_DNA"/>
</dbReference>
<dbReference type="RefSeq" id="XP_056520399.1">
    <property type="nucleotide sequence ID" value="XM_056666803.1"/>
</dbReference>
<dbReference type="Proteomes" id="UP001149079">
    <property type="component" value="Unassembled WGS sequence"/>
</dbReference>
<accession>A0A9W9GTW7</accession>
<dbReference type="OrthoDB" id="4364081at2759"/>
<dbReference type="AlphaFoldDB" id="A0A9W9GTW7"/>
<comment type="caution">
    <text evidence="1">The sequence shown here is derived from an EMBL/GenBank/DDBJ whole genome shotgun (WGS) entry which is preliminary data.</text>
</comment>
<evidence type="ECO:0000313" key="2">
    <source>
        <dbReference type="Proteomes" id="UP001149079"/>
    </source>
</evidence>
<sequence length="134" mass="14974">MSNPTPFHQWPILTDASTADRNPGLCPWESSEGIIYEVADSDALWLTVELDASLNDLEDESLLRFVLTHIKMANAVVGPRAQHCIRPRCLSIPCRISDSYAESQAEASRLVLLWIGQVRAGKAWLDRDVLFGPR</sequence>